<dbReference type="InterPro" id="IPR050297">
    <property type="entry name" value="LipidA_mod_glycosyltrf_83"/>
</dbReference>
<evidence type="ECO:0000256" key="1">
    <source>
        <dbReference type="ARBA" id="ARBA00004651"/>
    </source>
</evidence>
<dbReference type="InterPro" id="IPR038731">
    <property type="entry name" value="RgtA/B/C-like"/>
</dbReference>
<feature type="transmembrane region" description="Helical" evidence="8">
    <location>
        <begin position="221"/>
        <end position="241"/>
    </location>
</feature>
<organism evidence="10 11">
    <name type="scientific">Anaeromyxobacter paludicola</name>
    <dbReference type="NCBI Taxonomy" id="2918171"/>
    <lineage>
        <taxon>Bacteria</taxon>
        <taxon>Pseudomonadati</taxon>
        <taxon>Myxococcota</taxon>
        <taxon>Myxococcia</taxon>
        <taxon>Myxococcales</taxon>
        <taxon>Cystobacterineae</taxon>
        <taxon>Anaeromyxobacteraceae</taxon>
        <taxon>Anaeromyxobacter</taxon>
    </lineage>
</organism>
<keyword evidence="2" id="KW-1003">Cell membrane</keyword>
<evidence type="ECO:0000256" key="2">
    <source>
        <dbReference type="ARBA" id="ARBA00022475"/>
    </source>
</evidence>
<feature type="transmembrane region" description="Helical" evidence="8">
    <location>
        <begin position="321"/>
        <end position="341"/>
    </location>
</feature>
<protein>
    <recommendedName>
        <fullName evidence="9">Glycosyltransferase RgtA/B/C/D-like domain-containing protein</fullName>
    </recommendedName>
</protein>
<name>A0ABN6NEA5_9BACT</name>
<dbReference type="Pfam" id="PF13231">
    <property type="entry name" value="PMT_2"/>
    <property type="match status" value="1"/>
</dbReference>
<keyword evidence="3" id="KW-0328">Glycosyltransferase</keyword>
<feature type="transmembrane region" description="Helical" evidence="8">
    <location>
        <begin position="179"/>
        <end position="209"/>
    </location>
</feature>
<gene>
    <name evidence="10" type="ORF">AMPC_34850</name>
</gene>
<feature type="transmembrane region" description="Helical" evidence="8">
    <location>
        <begin position="127"/>
        <end position="146"/>
    </location>
</feature>
<evidence type="ECO:0000313" key="11">
    <source>
        <dbReference type="Proteomes" id="UP001162734"/>
    </source>
</evidence>
<dbReference type="Proteomes" id="UP001162734">
    <property type="component" value="Chromosome"/>
</dbReference>
<keyword evidence="5 8" id="KW-0812">Transmembrane</keyword>
<dbReference type="EMBL" id="AP025592">
    <property type="protein sequence ID" value="BDG10372.1"/>
    <property type="molecule type" value="Genomic_DNA"/>
</dbReference>
<evidence type="ECO:0000256" key="3">
    <source>
        <dbReference type="ARBA" id="ARBA00022676"/>
    </source>
</evidence>
<sequence length="570" mass="62141">MNEAGLPVPAPSPRAEKLVVALACVLFLALAGAEAWRNSYPYFDDVGYLEMGHQIRALGGPLGLLRELYAGHRYTESNRHPLFLALLSLVARPDLGYHRDAQLLTLALGVVALLSCWQVIRRHFGKGPALVAVLLLACGRTFVNVASREWCEPLLVALWAQAVGAVLDGLRRPGRPWPWLAGGVFSGLAFLTKGTAIFLPVCVALALLVEQRWRALVHRGAWLFGGAFLVTASPLLCRNVRLFHTPLYQFNSRLVWIDKLPDFAEVFAPHAYDKLPDGFLAWVAQVTPRALAWRVVGGVGEVSFNLLDAFALVAPTPGGPVHVALIVAALAALVISLRWLWRMPRGPARTFLLVHCAWSYAFFVAFSASGANSRYFLPLVATTLVPAFASRLWEALQAPAPRPLVRRTALCAAGAVAATALLHAPAMTPPPGMAAVEDWLVAHVRPGETYAVDARTHLQASWLLPGAEQLIVSASWDEKPVPAQELLDWLRDHRVRYVVLDGSALAHMGSPADPAARRYLFYDLLPLGPDGSLPLEGFPGDLALAYAAPDSPRQWLILETPWAEARVARR</sequence>
<comment type="subcellular location">
    <subcellularLocation>
        <location evidence="1">Cell membrane</location>
        <topology evidence="1">Multi-pass membrane protein</topology>
    </subcellularLocation>
</comment>
<keyword evidence="4" id="KW-0808">Transferase</keyword>
<keyword evidence="7 8" id="KW-0472">Membrane</keyword>
<accession>A0ABN6NEA5</accession>
<evidence type="ECO:0000256" key="7">
    <source>
        <dbReference type="ARBA" id="ARBA00023136"/>
    </source>
</evidence>
<keyword evidence="6 8" id="KW-1133">Transmembrane helix</keyword>
<evidence type="ECO:0000259" key="9">
    <source>
        <dbReference type="Pfam" id="PF13231"/>
    </source>
</evidence>
<evidence type="ECO:0000256" key="5">
    <source>
        <dbReference type="ARBA" id="ARBA00022692"/>
    </source>
</evidence>
<dbReference type="PANTHER" id="PTHR33908">
    <property type="entry name" value="MANNOSYLTRANSFERASE YKCB-RELATED"/>
    <property type="match status" value="1"/>
</dbReference>
<keyword evidence="11" id="KW-1185">Reference proteome</keyword>
<reference evidence="11" key="1">
    <citation type="journal article" date="2022" name="Int. J. Syst. Evol. Microbiol.">
        <title>Anaeromyxobacter oryzae sp. nov., Anaeromyxobacter diazotrophicus sp. nov. and Anaeromyxobacter paludicola sp. nov., isolated from paddy soils.</title>
        <authorList>
            <person name="Itoh H."/>
            <person name="Xu Z."/>
            <person name="Mise K."/>
            <person name="Masuda Y."/>
            <person name="Ushijima N."/>
            <person name="Hayakawa C."/>
            <person name="Shiratori Y."/>
            <person name="Senoo K."/>
        </authorList>
    </citation>
    <scope>NUCLEOTIDE SEQUENCE [LARGE SCALE GENOMIC DNA]</scope>
    <source>
        <strain evidence="11">Red630</strain>
    </source>
</reference>
<proteinExistence type="predicted"/>
<feature type="transmembrane region" description="Helical" evidence="8">
    <location>
        <begin position="101"/>
        <end position="120"/>
    </location>
</feature>
<evidence type="ECO:0000256" key="6">
    <source>
        <dbReference type="ARBA" id="ARBA00022989"/>
    </source>
</evidence>
<evidence type="ECO:0000256" key="8">
    <source>
        <dbReference type="SAM" id="Phobius"/>
    </source>
</evidence>
<evidence type="ECO:0000313" key="10">
    <source>
        <dbReference type="EMBL" id="BDG10372.1"/>
    </source>
</evidence>
<evidence type="ECO:0000256" key="4">
    <source>
        <dbReference type="ARBA" id="ARBA00022679"/>
    </source>
</evidence>
<feature type="domain" description="Glycosyltransferase RgtA/B/C/D-like" evidence="9">
    <location>
        <begin position="102"/>
        <end position="236"/>
    </location>
</feature>
<dbReference type="RefSeq" id="WP_248342827.1">
    <property type="nucleotide sequence ID" value="NZ_AP025592.1"/>
</dbReference>
<feature type="transmembrane region" description="Helical" evidence="8">
    <location>
        <begin position="350"/>
        <end position="369"/>
    </location>
</feature>
<dbReference type="PANTHER" id="PTHR33908:SF11">
    <property type="entry name" value="MEMBRANE PROTEIN"/>
    <property type="match status" value="1"/>
</dbReference>